<gene>
    <name evidence="2" type="ORF">pclt_cds_424b</name>
</gene>
<proteinExistence type="predicted"/>
<protein>
    <submittedName>
        <fullName evidence="2">Uncharacterized protein</fullName>
    </submittedName>
</protein>
<feature type="region of interest" description="Disordered" evidence="1">
    <location>
        <begin position="78"/>
        <end position="102"/>
    </location>
</feature>
<sequence>MLAQTRSRRPLATICLLGRSHGGRCRLLDCRRCHRRDGWHTRKPAQSEAAAPSGYDIFARLRVWSSAGASAERSLIMESEEVHNDGSTRKRATPPQDCRDADQAVADDAVVDTTEHDDPSNLSLIL</sequence>
<organism evidence="2 3">
    <name type="scientific">Pandoravirus celtis</name>
    <dbReference type="NCBI Taxonomy" id="2568002"/>
    <lineage>
        <taxon>Viruses</taxon>
        <taxon>Pandoravirus</taxon>
    </lineage>
</organism>
<dbReference type="Proteomes" id="UP001237152">
    <property type="component" value="Segment"/>
</dbReference>
<evidence type="ECO:0000256" key="1">
    <source>
        <dbReference type="SAM" id="MobiDB-lite"/>
    </source>
</evidence>
<evidence type="ECO:0000313" key="3">
    <source>
        <dbReference type="Proteomes" id="UP001237152"/>
    </source>
</evidence>
<dbReference type="EMBL" id="MK174290">
    <property type="protein sequence ID" value="QBZ81019.1"/>
    <property type="molecule type" value="Genomic_DNA"/>
</dbReference>
<evidence type="ECO:0000313" key="2">
    <source>
        <dbReference type="EMBL" id="QBZ81019.1"/>
    </source>
</evidence>
<name>A0A4D6EII3_9VIRU</name>
<accession>A0A4D6EII3</accession>
<reference evidence="2" key="1">
    <citation type="journal article" date="2019" name="Front. Microbiol.">
        <title>Pandoravirus Celtis Illustrates the Microevolution Processes at Work in the Giant Pandoraviridae Genomes.</title>
        <authorList>
            <person name="Legendre M."/>
            <person name="Alempic J.M."/>
            <person name="Philippe N."/>
            <person name="Lartigue A."/>
            <person name="Jeudy S."/>
            <person name="Poirot O."/>
            <person name="Ta N.T."/>
            <person name="Nin S."/>
            <person name="Coute Y."/>
            <person name="Abergel C."/>
            <person name="Claverie J.M."/>
        </authorList>
    </citation>
    <scope>NUCLEOTIDE SEQUENCE</scope>
</reference>